<name>A0ABD3EXQ2_9STRA</name>
<protein>
    <submittedName>
        <fullName evidence="2">Uncharacterized protein</fullName>
    </submittedName>
</protein>
<feature type="compositionally biased region" description="Acidic residues" evidence="1">
    <location>
        <begin position="85"/>
        <end position="96"/>
    </location>
</feature>
<accession>A0ABD3EXQ2</accession>
<proteinExistence type="predicted"/>
<feature type="compositionally biased region" description="Basic and acidic residues" evidence="1">
    <location>
        <begin position="21"/>
        <end position="30"/>
    </location>
</feature>
<evidence type="ECO:0000256" key="1">
    <source>
        <dbReference type="SAM" id="MobiDB-lite"/>
    </source>
</evidence>
<keyword evidence="3" id="KW-1185">Reference proteome</keyword>
<evidence type="ECO:0000313" key="3">
    <source>
        <dbReference type="Proteomes" id="UP001632037"/>
    </source>
</evidence>
<dbReference type="AlphaFoldDB" id="A0ABD3EXQ2"/>
<dbReference type="EMBL" id="JBIMZQ010000047">
    <property type="protein sequence ID" value="KAL3659323.1"/>
    <property type="molecule type" value="Genomic_DNA"/>
</dbReference>
<sequence length="96" mass="10724">MASRNCKSVEESVAHRNQLAEQRRQRDAEWHRRRRDGAGRVNSHMDDTQPDDDATELITARVDYAERADDAQTTDGGAAQQVDDAQGEDDAIADVD</sequence>
<dbReference type="Proteomes" id="UP001632037">
    <property type="component" value="Unassembled WGS sequence"/>
</dbReference>
<comment type="caution">
    <text evidence="2">The sequence shown here is derived from an EMBL/GenBank/DDBJ whole genome shotgun (WGS) entry which is preliminary data.</text>
</comment>
<feature type="compositionally biased region" description="Low complexity" evidence="1">
    <location>
        <begin position="71"/>
        <end position="81"/>
    </location>
</feature>
<reference evidence="2 3" key="1">
    <citation type="submission" date="2024-09" db="EMBL/GenBank/DDBJ databases">
        <title>Genome sequencing and assembly of Phytophthora oleae, isolate VK10A, causative agent of rot of olive drupes.</title>
        <authorList>
            <person name="Conti Taguali S."/>
            <person name="Riolo M."/>
            <person name="La Spada F."/>
            <person name="Cacciola S.O."/>
            <person name="Dionisio G."/>
        </authorList>
    </citation>
    <scope>NUCLEOTIDE SEQUENCE [LARGE SCALE GENOMIC DNA]</scope>
    <source>
        <strain evidence="2 3">VK10A</strain>
    </source>
</reference>
<organism evidence="2 3">
    <name type="scientific">Phytophthora oleae</name>
    <dbReference type="NCBI Taxonomy" id="2107226"/>
    <lineage>
        <taxon>Eukaryota</taxon>
        <taxon>Sar</taxon>
        <taxon>Stramenopiles</taxon>
        <taxon>Oomycota</taxon>
        <taxon>Peronosporomycetes</taxon>
        <taxon>Peronosporales</taxon>
        <taxon>Peronosporaceae</taxon>
        <taxon>Phytophthora</taxon>
    </lineage>
</organism>
<feature type="region of interest" description="Disordered" evidence="1">
    <location>
        <begin position="1"/>
        <end position="96"/>
    </location>
</feature>
<gene>
    <name evidence="2" type="ORF">V7S43_015594</name>
</gene>
<evidence type="ECO:0000313" key="2">
    <source>
        <dbReference type="EMBL" id="KAL3659323.1"/>
    </source>
</evidence>